<proteinExistence type="predicted"/>
<dbReference type="EMBL" id="AEJB01000361">
    <property type="protein sequence ID" value="ELP66295.1"/>
    <property type="molecule type" value="Genomic_DNA"/>
</dbReference>
<accession>L7F6K7</accession>
<evidence type="ECO:0000313" key="1">
    <source>
        <dbReference type="EMBL" id="ELP66295.1"/>
    </source>
</evidence>
<dbReference type="Proteomes" id="UP000010931">
    <property type="component" value="Unassembled WGS sequence"/>
</dbReference>
<protein>
    <submittedName>
        <fullName evidence="1">Uncharacterized protein</fullName>
    </submittedName>
</protein>
<gene>
    <name evidence="1" type="ORF">STRTUCAR8_01328</name>
</gene>
<organism evidence="1 2">
    <name type="scientific">Streptomyces turgidiscabies (strain Car8)</name>
    <dbReference type="NCBI Taxonomy" id="698760"/>
    <lineage>
        <taxon>Bacteria</taxon>
        <taxon>Bacillati</taxon>
        <taxon>Actinomycetota</taxon>
        <taxon>Actinomycetes</taxon>
        <taxon>Kitasatosporales</taxon>
        <taxon>Streptomycetaceae</taxon>
        <taxon>Streptomyces</taxon>
    </lineage>
</organism>
<sequence>MLIREGHLSKLLKLAEIARTKDKPDRWFAAAASVAKWERTLDYLSKLAKVTETVERVARKLGVAVNGFIYKQAWKGVNVERWADMARENGKHKGKYFAWLCLREQGTAPHAA</sequence>
<evidence type="ECO:0000313" key="2">
    <source>
        <dbReference type="Proteomes" id="UP000010931"/>
    </source>
</evidence>
<reference evidence="1 2" key="1">
    <citation type="journal article" date="2011" name="Plasmid">
        <title>Streptomyces turgidiscabies Car8 contains a modular pathogenicity island that shares virulence genes with other actinobacterial plant pathogens.</title>
        <authorList>
            <person name="Huguet-Tapia J.C."/>
            <person name="Badger J.H."/>
            <person name="Loria R."/>
            <person name="Pettis G.S."/>
        </authorList>
    </citation>
    <scope>NUCLEOTIDE SEQUENCE [LARGE SCALE GENOMIC DNA]</scope>
    <source>
        <strain evidence="1 2">Car8</strain>
    </source>
</reference>
<dbReference type="AlphaFoldDB" id="L7F6K7"/>
<keyword evidence="2" id="KW-1185">Reference proteome</keyword>
<comment type="caution">
    <text evidence="1">The sequence shown here is derived from an EMBL/GenBank/DDBJ whole genome shotgun (WGS) entry which is preliminary data.</text>
</comment>
<name>L7F6K7_STRT8</name>